<feature type="active site" description="Charge relay system" evidence="5 6">
    <location>
        <position position="258"/>
    </location>
</feature>
<comment type="similarity">
    <text evidence="1 6 7">Belongs to the peptidase S8 family.</text>
</comment>
<proteinExistence type="inferred from homology"/>
<evidence type="ECO:0000256" key="6">
    <source>
        <dbReference type="PROSITE-ProRule" id="PRU01240"/>
    </source>
</evidence>
<dbReference type="KEGG" id="scad:DN051_39970"/>
<evidence type="ECO:0000256" key="4">
    <source>
        <dbReference type="ARBA" id="ARBA00022825"/>
    </source>
</evidence>
<organism evidence="9 11">
    <name type="scientific">Streptomyces cadmiisoli</name>
    <dbReference type="NCBI Taxonomy" id="2184053"/>
    <lineage>
        <taxon>Bacteria</taxon>
        <taxon>Bacillati</taxon>
        <taxon>Actinomycetota</taxon>
        <taxon>Actinomycetes</taxon>
        <taxon>Kitasatosporales</taxon>
        <taxon>Streptomycetaceae</taxon>
        <taxon>Streptomyces</taxon>
        <taxon>Streptomyces aurantiacus group</taxon>
    </lineage>
</organism>
<evidence type="ECO:0000256" key="7">
    <source>
        <dbReference type="RuleBase" id="RU003355"/>
    </source>
</evidence>
<sequence>MLLVAATASTSVALSGPIGTSVSPTSVPAAPVDSAAPTGAAQRWIPLLTGDQVAVNAQGEIVSTRPAKGREGIPVLRETLNGHTYVVPADARRLIQSGRLDRRLFDITTLSSPAYAQRQDLRLIVRYDTARPAARTALRAGARTQRPLNSINADALTAPAGDAQLWSTLTTGPAGAANRGTAPGIASVWLDAVVEVSLDKSVPQIGGPQAWKAGLDGTGSRIAVLDTGIDATHPDLAGQVVAERNFTDSPDTLDRLGHGTHVASTAAGTGAKSGGLYKGVAPGARILNAKVLGDRGFGAHSGIIAGMEWAVAEKADVVNLSLGGTDTPGVDPVEEAVNNLSAETGTLFVIAAGNLGSQGAGSIGSPGSADAALTVGAVDKQDRLASFSSIGPRVGDGAIKPDLTAPGVDIGAARSKDGGLSGAPVADGYFALSGTSMATPHVAGAAAILAQQHPDWSGEDIKHALTASATPSAYTVFQQGAGRADLGAAIQQSAVTRQTSLPFGTAQWPHADDEPITKDLTYRNLGSTPLTLKLTTEVTGPDGVPAPDGMFTVDEQVTIAPGGEKTVKVTADTRIGDRTGLFSGRVKATGGGQTVRTPLVVELEAEMYTLTVKALDRAGKPAAPSWWAAVAGLSGTAEGDSSYLHDGSSSMRLPKGRYFLSATLPADPAGSFSQGVDFINQPRLDLTRDTTVTLDGRTTKPFDITVPNRSAYPVAADTSVFSGMTNGKGAGFGIGITTGTTPDIDPHKAIRTAHLGPKVNLQEQHLRQNLGFSFSTGAKGRDEYHLLYLHKSDTVTTGFTRHTKRHDFANVDVTMGATAKNKFGLYTPGISEVGGGYATAHPLPYTGTVHLLGPSNTWRFGFSQANSDVRPEASYTNTSADVFKPGRTYRKTFNMGVFGPDLRPGFGIIREGAMVNGALPMFSDNAGNHNDNNSVHSETSTTLHRNGELVYENTATPAAFHFVLDDERADYRLTASIARAGVSDVSTRVTASWTFSSEYTAEPTLIPLSVVRFTPELSLDNTARAGAKMKVPVSVKGAAEGRNLKSLSVRVSYDQGAHWHKLTVRDGAVQVTNPRAGGSVSFKAVAVDKQGNSVEQTINDAYLTH</sequence>
<dbReference type="GO" id="GO:0005975">
    <property type="term" value="P:carbohydrate metabolic process"/>
    <property type="evidence" value="ECO:0007669"/>
    <property type="project" value="UniProtKB-ARBA"/>
</dbReference>
<dbReference type="Proteomes" id="UP000249616">
    <property type="component" value="Chromosome"/>
</dbReference>
<dbReference type="PANTHER" id="PTHR43806">
    <property type="entry name" value="PEPTIDASE S8"/>
    <property type="match status" value="1"/>
</dbReference>
<gene>
    <name evidence="9" type="ORF">DN051_00840</name>
    <name evidence="10" type="ORF">DN051_39970</name>
</gene>
<evidence type="ECO:0000313" key="9">
    <source>
        <dbReference type="EMBL" id="AWW42167.1"/>
    </source>
</evidence>
<feature type="domain" description="Peptidase S8/S53" evidence="8">
    <location>
        <begin position="217"/>
        <end position="482"/>
    </location>
</feature>
<dbReference type="KEGG" id="scad:DN051_00840"/>
<dbReference type="Pfam" id="PF00082">
    <property type="entry name" value="Peptidase_S8"/>
    <property type="match status" value="1"/>
</dbReference>
<dbReference type="EMBL" id="CP030073">
    <property type="protein sequence ID" value="AWW42975.1"/>
    <property type="molecule type" value="Genomic_DNA"/>
</dbReference>
<dbReference type="InterPro" id="IPR000209">
    <property type="entry name" value="Peptidase_S8/S53_dom"/>
</dbReference>
<keyword evidence="2 6" id="KW-0645">Protease</keyword>
<keyword evidence="4 6" id="KW-0720">Serine protease</keyword>
<dbReference type="InterPro" id="IPR023828">
    <property type="entry name" value="Peptidase_S8_Ser-AS"/>
</dbReference>
<reference evidence="9 11" key="1">
    <citation type="journal article" date="2019" name="Int. J. Syst. Evol. Microbiol.">
        <title>Streptomyces cadmiisoli sp. nov., a novel actinomycete isolated from cadmium-contaminated soil.</title>
        <authorList>
            <person name="Li K."/>
            <person name="Tang X."/>
            <person name="Zhao J."/>
            <person name="Guo Y."/>
            <person name="Tang Y."/>
            <person name="Gao J."/>
        </authorList>
    </citation>
    <scope>NUCLEOTIDE SEQUENCE [LARGE SCALE GENOMIC DNA]</scope>
    <source>
        <strain evidence="9 11">ZFG47</strain>
    </source>
</reference>
<dbReference type="PANTHER" id="PTHR43806:SF65">
    <property type="entry name" value="SERINE PROTEASE APRX"/>
    <property type="match status" value="1"/>
</dbReference>
<dbReference type="AlphaFoldDB" id="A0A2Z4JB55"/>
<dbReference type="EMBL" id="CP030073">
    <property type="protein sequence ID" value="AWW42167.1"/>
    <property type="molecule type" value="Genomic_DNA"/>
</dbReference>
<evidence type="ECO:0000256" key="2">
    <source>
        <dbReference type="ARBA" id="ARBA00022670"/>
    </source>
</evidence>
<dbReference type="InterPro" id="IPR050131">
    <property type="entry name" value="Peptidase_S8_subtilisin-like"/>
</dbReference>
<dbReference type="InterPro" id="IPR017297">
    <property type="entry name" value="Peptidase_S8A_DPH-A"/>
</dbReference>
<dbReference type="InterPro" id="IPR023827">
    <property type="entry name" value="Peptidase_S8_Asp-AS"/>
</dbReference>
<dbReference type="PROSITE" id="PS51892">
    <property type="entry name" value="SUBTILASE"/>
    <property type="match status" value="1"/>
</dbReference>
<dbReference type="PROSITE" id="PS00137">
    <property type="entry name" value="SUBTILASE_HIS"/>
    <property type="match status" value="1"/>
</dbReference>
<evidence type="ECO:0000313" key="11">
    <source>
        <dbReference type="Proteomes" id="UP000249616"/>
    </source>
</evidence>
<dbReference type="Gene3D" id="2.60.40.10">
    <property type="entry name" value="Immunoglobulins"/>
    <property type="match status" value="1"/>
</dbReference>
<dbReference type="Gene3D" id="3.40.50.200">
    <property type="entry name" value="Peptidase S8/S53 domain"/>
    <property type="match status" value="1"/>
</dbReference>
<dbReference type="GO" id="GO:0004252">
    <property type="term" value="F:serine-type endopeptidase activity"/>
    <property type="evidence" value="ECO:0007669"/>
    <property type="project" value="UniProtKB-UniRule"/>
</dbReference>
<dbReference type="InterPro" id="IPR015500">
    <property type="entry name" value="Peptidase_S8_subtilisin-rel"/>
</dbReference>
<dbReference type="PIRSF" id="PIRSF037854">
    <property type="entry name" value="Dihydropyridine_esterase"/>
    <property type="match status" value="1"/>
</dbReference>
<evidence type="ECO:0000256" key="5">
    <source>
        <dbReference type="PIRSR" id="PIRSR615500-1"/>
    </source>
</evidence>
<accession>A0A2Z4JB55</accession>
<dbReference type="GO" id="GO:0006508">
    <property type="term" value="P:proteolysis"/>
    <property type="evidence" value="ECO:0007669"/>
    <property type="project" value="UniProtKB-KW"/>
</dbReference>
<dbReference type="PROSITE" id="PS00136">
    <property type="entry name" value="SUBTILASE_ASP"/>
    <property type="match status" value="1"/>
</dbReference>
<dbReference type="InterPro" id="IPR022398">
    <property type="entry name" value="Peptidase_S8_His-AS"/>
</dbReference>
<evidence type="ECO:0000256" key="1">
    <source>
        <dbReference type="ARBA" id="ARBA00011073"/>
    </source>
</evidence>
<keyword evidence="3 6" id="KW-0378">Hydrolase</keyword>
<protein>
    <submittedName>
        <fullName evidence="9">Peptidase S8</fullName>
    </submittedName>
</protein>
<keyword evidence="11" id="KW-1185">Reference proteome</keyword>
<dbReference type="PRINTS" id="PR00723">
    <property type="entry name" value="SUBTILISIN"/>
</dbReference>
<dbReference type="SUPFAM" id="SSF52743">
    <property type="entry name" value="Subtilisin-like"/>
    <property type="match status" value="1"/>
</dbReference>
<dbReference type="PROSITE" id="PS00138">
    <property type="entry name" value="SUBTILASE_SER"/>
    <property type="match status" value="1"/>
</dbReference>
<dbReference type="InterPro" id="IPR013783">
    <property type="entry name" value="Ig-like_fold"/>
</dbReference>
<dbReference type="InterPro" id="IPR036852">
    <property type="entry name" value="Peptidase_S8/S53_dom_sf"/>
</dbReference>
<feature type="active site" description="Charge relay system" evidence="5 6">
    <location>
        <position position="436"/>
    </location>
</feature>
<evidence type="ECO:0000313" key="10">
    <source>
        <dbReference type="EMBL" id="AWW42975.1"/>
    </source>
</evidence>
<name>A0A2Z4JB55_9ACTN</name>
<evidence type="ECO:0000256" key="3">
    <source>
        <dbReference type="ARBA" id="ARBA00022801"/>
    </source>
</evidence>
<evidence type="ECO:0000259" key="8">
    <source>
        <dbReference type="Pfam" id="PF00082"/>
    </source>
</evidence>
<feature type="active site" description="Charge relay system" evidence="5 6">
    <location>
        <position position="226"/>
    </location>
</feature>